<feature type="transmembrane region" description="Helical" evidence="1">
    <location>
        <begin position="68"/>
        <end position="87"/>
    </location>
</feature>
<evidence type="ECO:0000313" key="3">
    <source>
        <dbReference type="Proteomes" id="UP001211872"/>
    </source>
</evidence>
<sequence>MTMARPRLAALTVALLGSRLCAAEAMKNHTSMGEILWAIVVLIAGVPLVIAFLMYWLVVLLKDRRPSVAATVLVALSSWWLGLFVLGSRESPAESANSATWQVVLVVALLTAVCAWVSIPSSDED</sequence>
<name>A0ABY7PQX4_9BACT</name>
<feature type="transmembrane region" description="Helical" evidence="1">
    <location>
        <begin position="35"/>
        <end position="61"/>
    </location>
</feature>
<evidence type="ECO:0000256" key="1">
    <source>
        <dbReference type="SAM" id="Phobius"/>
    </source>
</evidence>
<evidence type="ECO:0000313" key="2">
    <source>
        <dbReference type="EMBL" id="WBO84998.1"/>
    </source>
</evidence>
<keyword evidence="1" id="KW-0472">Membrane</keyword>
<gene>
    <name evidence="2" type="ORF">O9Z63_01855</name>
</gene>
<dbReference type="Proteomes" id="UP001211872">
    <property type="component" value="Chromosome"/>
</dbReference>
<proteinExistence type="predicted"/>
<accession>A0ABY7PQX4</accession>
<feature type="transmembrane region" description="Helical" evidence="1">
    <location>
        <begin position="99"/>
        <end position="119"/>
    </location>
</feature>
<reference evidence="2 3" key="1">
    <citation type="journal article" date="2011" name="Int. J. Syst. Evol. Microbiol.">
        <title>Hymenobacter yonginensis sp. nov., isolated from a mesotrophic artificial lake.</title>
        <authorList>
            <person name="Joung Y."/>
            <person name="Cho S.H."/>
            <person name="Kim H."/>
            <person name="Kim S.B."/>
            <person name="Joh K."/>
        </authorList>
    </citation>
    <scope>NUCLEOTIDE SEQUENCE [LARGE SCALE GENOMIC DNA]</scope>
    <source>
        <strain evidence="2 3">KCTC 22745</strain>
    </source>
</reference>
<organism evidence="2 3">
    <name type="scientific">Hymenobacter yonginensis</name>
    <dbReference type="NCBI Taxonomy" id="748197"/>
    <lineage>
        <taxon>Bacteria</taxon>
        <taxon>Pseudomonadati</taxon>
        <taxon>Bacteroidota</taxon>
        <taxon>Cytophagia</taxon>
        <taxon>Cytophagales</taxon>
        <taxon>Hymenobacteraceae</taxon>
        <taxon>Hymenobacter</taxon>
    </lineage>
</organism>
<keyword evidence="1" id="KW-1133">Transmembrane helix</keyword>
<keyword evidence="3" id="KW-1185">Reference proteome</keyword>
<dbReference type="EMBL" id="CP115396">
    <property type="protein sequence ID" value="WBO84998.1"/>
    <property type="molecule type" value="Genomic_DNA"/>
</dbReference>
<dbReference type="RefSeq" id="WP_270127569.1">
    <property type="nucleotide sequence ID" value="NZ_CP115396.1"/>
</dbReference>
<protein>
    <recommendedName>
        <fullName evidence="4">Cardiolipin synthase N-terminal domain-containing protein</fullName>
    </recommendedName>
</protein>
<evidence type="ECO:0008006" key="4">
    <source>
        <dbReference type="Google" id="ProtNLM"/>
    </source>
</evidence>
<keyword evidence="1" id="KW-0812">Transmembrane</keyword>